<reference evidence="1" key="1">
    <citation type="submission" date="2013-07" db="EMBL/GenBank/DDBJ databases">
        <title>The genome of Eucalyptus grandis.</title>
        <authorList>
            <person name="Schmutz J."/>
            <person name="Hayes R."/>
            <person name="Myburg A."/>
            <person name="Tuskan G."/>
            <person name="Grattapaglia D."/>
            <person name="Rokhsar D.S."/>
        </authorList>
    </citation>
    <scope>NUCLEOTIDE SEQUENCE</scope>
    <source>
        <tissue evidence="1">Leaf extractions</tissue>
    </source>
</reference>
<name>A0A059B7V0_EUCGR</name>
<proteinExistence type="predicted"/>
<evidence type="ECO:0000313" key="1">
    <source>
        <dbReference type="EMBL" id="KCW61745.1"/>
    </source>
</evidence>
<gene>
    <name evidence="1" type="ORF">EUGRSUZ_H04450</name>
</gene>
<dbReference type="InParanoid" id="A0A059B7V0"/>
<organism evidence="1">
    <name type="scientific">Eucalyptus grandis</name>
    <name type="common">Flooded gum</name>
    <dbReference type="NCBI Taxonomy" id="71139"/>
    <lineage>
        <taxon>Eukaryota</taxon>
        <taxon>Viridiplantae</taxon>
        <taxon>Streptophyta</taxon>
        <taxon>Embryophyta</taxon>
        <taxon>Tracheophyta</taxon>
        <taxon>Spermatophyta</taxon>
        <taxon>Magnoliopsida</taxon>
        <taxon>eudicotyledons</taxon>
        <taxon>Gunneridae</taxon>
        <taxon>Pentapetalae</taxon>
        <taxon>rosids</taxon>
        <taxon>malvids</taxon>
        <taxon>Myrtales</taxon>
        <taxon>Myrtaceae</taxon>
        <taxon>Myrtoideae</taxon>
        <taxon>Eucalypteae</taxon>
        <taxon>Eucalyptus</taxon>
    </lineage>
</organism>
<dbReference type="Gramene" id="KCW61745">
    <property type="protein sequence ID" value="KCW61745"/>
    <property type="gene ID" value="EUGRSUZ_H04450"/>
</dbReference>
<dbReference type="EMBL" id="KK198760">
    <property type="protein sequence ID" value="KCW61745.1"/>
    <property type="molecule type" value="Genomic_DNA"/>
</dbReference>
<dbReference type="AlphaFoldDB" id="A0A059B7V0"/>
<sequence length="67" mass="7625">MLTRASKFIPKEENFISQLILFASEADKHTSAVIMIISYFLRNISNHHVQDNQAREPLGTLSSSFDD</sequence>
<protein>
    <submittedName>
        <fullName evidence="1">Uncharacterized protein</fullName>
    </submittedName>
</protein>
<accession>A0A059B7V0</accession>